<reference evidence="2" key="1">
    <citation type="submission" date="2007-07" db="EMBL/GenBank/DDBJ databases">
        <title>PCAP assembly of the Caenorhabditis remanei genome.</title>
        <authorList>
            <consortium name="The Caenorhabditis remanei Sequencing Consortium"/>
            <person name="Wilson R.K."/>
        </authorList>
    </citation>
    <scope>NUCLEOTIDE SEQUENCE [LARGE SCALE GENOMIC DNA]</scope>
    <source>
        <strain evidence="2">PB4641</strain>
    </source>
</reference>
<dbReference type="eggNOG" id="ENOG502RT6G">
    <property type="taxonomic scope" value="Eukaryota"/>
</dbReference>
<dbReference type="KEGG" id="crq:GCK72_003142"/>
<dbReference type="PANTHER" id="PTHR21503">
    <property type="entry name" value="F-BOX-CONTAINING HYPOTHETICAL PROTEIN C.ELEGANS"/>
    <property type="match status" value="1"/>
</dbReference>
<dbReference type="InterPro" id="IPR012885">
    <property type="entry name" value="F-box_Sdz-33"/>
</dbReference>
<dbReference type="HOGENOM" id="CLU_028840_6_0_1"/>
<accession>E3N3G4</accession>
<dbReference type="InParanoid" id="E3N3G4"/>
<dbReference type="GeneID" id="9827745"/>
<evidence type="ECO:0000313" key="2">
    <source>
        <dbReference type="EMBL" id="EFO85036.1"/>
    </source>
</evidence>
<dbReference type="Proteomes" id="UP000008281">
    <property type="component" value="Unassembled WGS sequence"/>
</dbReference>
<dbReference type="PANTHER" id="PTHR21503:SF52">
    <property type="entry name" value="F-BOX DOMAIN-CONTAINING PROTEIN"/>
    <property type="match status" value="1"/>
</dbReference>
<dbReference type="InterPro" id="IPR001810">
    <property type="entry name" value="F-box_dom"/>
</dbReference>
<dbReference type="Pfam" id="PF00646">
    <property type="entry name" value="F-box"/>
    <property type="match status" value="1"/>
</dbReference>
<organism evidence="3">
    <name type="scientific">Caenorhabditis remanei</name>
    <name type="common">Caenorhabditis vulgaris</name>
    <dbReference type="NCBI Taxonomy" id="31234"/>
    <lineage>
        <taxon>Eukaryota</taxon>
        <taxon>Metazoa</taxon>
        <taxon>Ecdysozoa</taxon>
        <taxon>Nematoda</taxon>
        <taxon>Chromadorea</taxon>
        <taxon>Rhabditida</taxon>
        <taxon>Rhabditina</taxon>
        <taxon>Rhabditomorpha</taxon>
        <taxon>Rhabditoidea</taxon>
        <taxon>Rhabditidae</taxon>
        <taxon>Peloderinae</taxon>
        <taxon>Caenorhabditis</taxon>
    </lineage>
</organism>
<dbReference type="Pfam" id="PF07735">
    <property type="entry name" value="FBA_2"/>
    <property type="match status" value="1"/>
</dbReference>
<dbReference type="EMBL" id="DS268519">
    <property type="protein sequence ID" value="EFO85036.1"/>
    <property type="molecule type" value="Genomic_DNA"/>
</dbReference>
<protein>
    <recommendedName>
        <fullName evidence="1">F-box domain-containing protein</fullName>
    </recommendedName>
</protein>
<feature type="domain" description="F-box" evidence="1">
    <location>
        <begin position="3"/>
        <end position="49"/>
    </location>
</feature>
<evidence type="ECO:0000313" key="3">
    <source>
        <dbReference type="Proteomes" id="UP000008281"/>
    </source>
</evidence>
<dbReference type="PROSITE" id="PS50181">
    <property type="entry name" value="FBOX"/>
    <property type="match status" value="1"/>
</dbReference>
<gene>
    <name evidence="2" type="ORF">CRE_21987</name>
</gene>
<evidence type="ECO:0000259" key="1">
    <source>
        <dbReference type="PROSITE" id="PS50181"/>
    </source>
</evidence>
<dbReference type="CTD" id="9827745"/>
<sequence>MPPFPLLRLPGVVLGEVFKSLNIGEKFNLSFCSKKVSTQINSARLYSQKVNVELNCLSHKIEVHSENRKDTFEIFNYPDSEKILNSNIQQFSIACSTARSTSISIGIEIFWKNHREGFLSVIQHLLKIFQCKISTSIIDCFWCVSLQPALFDLFDLQLKFKTFTIALNGSRDKNLFNQISDKFGLVENLRILSHANPNVTPGFVSWPQNIDIFSSAWFTLEYLLTCTCTAITLKGSSLDNKDLDEVLRKWKAGGFPNLERLKIYSHNITNNETTILGMNLSELNGKIIRTDDGSKKATINTDYGSIEMSVTPFQ</sequence>
<keyword evidence="3" id="KW-1185">Reference proteome</keyword>
<dbReference type="FunCoup" id="E3N3G4">
    <property type="interactions" value="549"/>
</dbReference>
<dbReference type="RefSeq" id="XP_003097045.2">
    <property type="nucleotide sequence ID" value="XM_003096997.2"/>
</dbReference>
<dbReference type="STRING" id="31234.E3N3G4"/>
<dbReference type="AlphaFoldDB" id="E3N3G4"/>
<name>E3N3G4_CAERE</name>
<proteinExistence type="predicted"/>